<evidence type="ECO:0000313" key="3">
    <source>
        <dbReference type="EMBL" id="MQY11658.1"/>
    </source>
</evidence>
<dbReference type="PANTHER" id="PTHR43476:SF5">
    <property type="entry name" value="FAD-DEPENDENT MONOOXYGENASE"/>
    <property type="match status" value="1"/>
</dbReference>
<evidence type="ECO:0000256" key="1">
    <source>
        <dbReference type="ARBA" id="ARBA00023002"/>
    </source>
</evidence>
<organism evidence="3 4">
    <name type="scientific">Streptomyces smaragdinus</name>
    <dbReference type="NCBI Taxonomy" id="2585196"/>
    <lineage>
        <taxon>Bacteria</taxon>
        <taxon>Bacillati</taxon>
        <taxon>Actinomycetota</taxon>
        <taxon>Actinomycetes</taxon>
        <taxon>Kitasatosporales</taxon>
        <taxon>Streptomycetaceae</taxon>
        <taxon>Streptomyces</taxon>
    </lineage>
</organism>
<dbReference type="EC" id="1.14.13.232" evidence="3"/>
<sequence length="407" mass="43884">MTVIRTDVCVVGGGPGGRALALALARLGRESVLLEQRHGAARSFYGESVSPQGVRILDSLGVWDELAGRAHRVDRLEIADGGRRVLDVRFADFPYTWRHPVELAQPALLAELSAAALGACRVLEPAAAVGLIEERGRVAGVRARTPEGELEIRAAVTVGADGRFSQVRRMAGLEDGARRTPLERDVIWLKLPFPAGWDRRAYRIRIAGASHALFLPGTDGRVRVGLNIPKGGLRQLRADGVGRLRAQLAALAPELHPAAEEHIRSWSDTVLLDIFTTEVARWSVPGAVLLGDAAHTLTPVLGQGINHALADAVALAGLLAPDPASDAAPRAFECSRRAPVTRSRALQLRQERLFTLAVPPGPTLRRTVYRTLNALPALRRRVFAPVYFPGERPVPADAPRDLVRSAS</sequence>
<dbReference type="Gene3D" id="3.50.50.60">
    <property type="entry name" value="FAD/NAD(P)-binding domain"/>
    <property type="match status" value="2"/>
</dbReference>
<name>A0A7K0CDV6_9ACTN</name>
<gene>
    <name evidence="3" type="primary">oxyE</name>
    <name evidence="3" type="ORF">SRB5_17770</name>
</gene>
<dbReference type="PRINTS" id="PR00420">
    <property type="entry name" value="RNGMNOXGNASE"/>
</dbReference>
<dbReference type="AlphaFoldDB" id="A0A7K0CDV6"/>
<feature type="domain" description="FAD-binding" evidence="2">
    <location>
        <begin position="5"/>
        <end position="320"/>
    </location>
</feature>
<evidence type="ECO:0000259" key="2">
    <source>
        <dbReference type="Pfam" id="PF01494"/>
    </source>
</evidence>
<comment type="caution">
    <text evidence="3">The sequence shown here is derived from an EMBL/GenBank/DDBJ whole genome shotgun (WGS) entry which is preliminary data.</text>
</comment>
<dbReference type="Pfam" id="PF01494">
    <property type="entry name" value="FAD_binding_3"/>
    <property type="match status" value="1"/>
</dbReference>
<dbReference type="OrthoDB" id="9791689at2"/>
<keyword evidence="1 3" id="KW-0560">Oxidoreductase</keyword>
<dbReference type="RefSeq" id="WP_153450955.1">
    <property type="nucleotide sequence ID" value="NZ_WEGJ01000004.1"/>
</dbReference>
<dbReference type="PANTHER" id="PTHR43476">
    <property type="entry name" value="3-(3-HYDROXY-PHENYL)PROPIONATE/3-HYDROXYCINNAMIC ACID HYDROXYLASE"/>
    <property type="match status" value="1"/>
</dbReference>
<evidence type="ECO:0000313" key="4">
    <source>
        <dbReference type="Proteomes" id="UP000466345"/>
    </source>
</evidence>
<dbReference type="InterPro" id="IPR002938">
    <property type="entry name" value="FAD-bd"/>
</dbReference>
<dbReference type="InterPro" id="IPR050631">
    <property type="entry name" value="PheA/TfdB_FAD_monoxygenase"/>
</dbReference>
<dbReference type="EMBL" id="WEGJ01000004">
    <property type="protein sequence ID" value="MQY11658.1"/>
    <property type="molecule type" value="Genomic_DNA"/>
</dbReference>
<keyword evidence="3" id="KW-0503">Monooxygenase</keyword>
<dbReference type="InterPro" id="IPR036188">
    <property type="entry name" value="FAD/NAD-bd_sf"/>
</dbReference>
<accession>A0A7K0CDV6</accession>
<reference evidence="3 4" key="1">
    <citation type="submission" date="2019-10" db="EMBL/GenBank/DDBJ databases">
        <title>Streptomyces smaragdinus sp. nov. and Streptomyces fabii sp. nov., isolated from the gut of fungus growing-termite Macrotermes natalensis.</title>
        <authorList>
            <person name="Schwitalla J."/>
            <person name="Benndorf R."/>
            <person name="Martin K."/>
            <person name="De Beer W."/>
            <person name="Kaster A.-K."/>
            <person name="Vollmers J."/>
            <person name="Poulsen M."/>
            <person name="Beemelmanns C."/>
        </authorList>
    </citation>
    <scope>NUCLEOTIDE SEQUENCE [LARGE SCALE GENOMIC DNA]</scope>
    <source>
        <strain evidence="3 4">RB5</strain>
    </source>
</reference>
<keyword evidence="4" id="KW-1185">Reference proteome</keyword>
<dbReference type="Proteomes" id="UP000466345">
    <property type="component" value="Unassembled WGS sequence"/>
</dbReference>
<dbReference type="SUPFAM" id="SSF51905">
    <property type="entry name" value="FAD/NAD(P)-binding domain"/>
    <property type="match status" value="1"/>
</dbReference>
<dbReference type="GO" id="GO:0004497">
    <property type="term" value="F:monooxygenase activity"/>
    <property type="evidence" value="ECO:0007669"/>
    <property type="project" value="UniProtKB-KW"/>
</dbReference>
<dbReference type="GO" id="GO:0071949">
    <property type="term" value="F:FAD binding"/>
    <property type="evidence" value="ECO:0007669"/>
    <property type="project" value="InterPro"/>
</dbReference>
<proteinExistence type="predicted"/>
<protein>
    <submittedName>
        <fullName evidence="3">6-methylpretetramide 4-monooxygenase</fullName>
        <ecNumber evidence="3">1.14.13.232</ecNumber>
    </submittedName>
</protein>